<comment type="function">
    <text evidence="1">Part of a potassium transport system.</text>
</comment>
<name>A0ABD5UZ59_9EURY</name>
<dbReference type="SUPFAM" id="SSF51735">
    <property type="entry name" value="NAD(P)-binding Rossmann-fold domains"/>
    <property type="match status" value="1"/>
</dbReference>
<evidence type="ECO:0000256" key="3">
    <source>
        <dbReference type="ARBA" id="ARBA00022538"/>
    </source>
</evidence>
<evidence type="ECO:0000313" key="9">
    <source>
        <dbReference type="EMBL" id="MFC6893083.1"/>
    </source>
</evidence>
<dbReference type="Pfam" id="PF02254">
    <property type="entry name" value="TrkA_N"/>
    <property type="match status" value="1"/>
</dbReference>
<dbReference type="PROSITE" id="PS51202">
    <property type="entry name" value="RCK_C"/>
    <property type="match status" value="1"/>
</dbReference>
<proteinExistence type="predicted"/>
<dbReference type="InterPro" id="IPR036721">
    <property type="entry name" value="RCK_C_sf"/>
</dbReference>
<dbReference type="Gene3D" id="3.30.70.1450">
    <property type="entry name" value="Regulator of K+ conductance, C-terminal domain"/>
    <property type="match status" value="1"/>
</dbReference>
<dbReference type="SUPFAM" id="SSF116726">
    <property type="entry name" value="TrkA C-terminal domain-like"/>
    <property type="match status" value="1"/>
</dbReference>
<evidence type="ECO:0000256" key="5">
    <source>
        <dbReference type="ARBA" id="ARBA00023027"/>
    </source>
</evidence>
<keyword evidence="3" id="KW-0633">Potassium transport</keyword>
<evidence type="ECO:0000259" key="8">
    <source>
        <dbReference type="PROSITE" id="PS51202"/>
    </source>
</evidence>
<keyword evidence="4" id="KW-0630">Potassium</keyword>
<evidence type="ECO:0000256" key="2">
    <source>
        <dbReference type="ARBA" id="ARBA00022448"/>
    </source>
</evidence>
<evidence type="ECO:0000256" key="6">
    <source>
        <dbReference type="ARBA" id="ARBA00023065"/>
    </source>
</evidence>
<evidence type="ECO:0000259" key="7">
    <source>
        <dbReference type="PROSITE" id="PS51201"/>
    </source>
</evidence>
<feature type="domain" description="RCK N-terminal" evidence="7">
    <location>
        <begin position="1"/>
        <end position="116"/>
    </location>
</feature>
<dbReference type="GO" id="GO:0034220">
    <property type="term" value="P:monoatomic ion transmembrane transport"/>
    <property type="evidence" value="ECO:0007669"/>
    <property type="project" value="UniProtKB-KW"/>
</dbReference>
<dbReference type="PROSITE" id="PS51201">
    <property type="entry name" value="RCK_N"/>
    <property type="match status" value="1"/>
</dbReference>
<feature type="domain" description="RCK C-terminal" evidence="8">
    <location>
        <begin position="135"/>
        <end position="217"/>
    </location>
</feature>
<dbReference type="Gene3D" id="3.40.50.720">
    <property type="entry name" value="NAD(P)-binding Rossmann-like Domain"/>
    <property type="match status" value="1"/>
</dbReference>
<gene>
    <name evidence="9" type="ORF">ACFQE9_10785</name>
</gene>
<dbReference type="InterPro" id="IPR050721">
    <property type="entry name" value="Trk_Ktr_HKT_K-transport"/>
</dbReference>
<dbReference type="Pfam" id="PF02080">
    <property type="entry name" value="TrkA_C"/>
    <property type="match status" value="1"/>
</dbReference>
<protein>
    <submittedName>
        <fullName evidence="9">Potassium channel family protein</fullName>
    </submittedName>
</protein>
<evidence type="ECO:0000256" key="1">
    <source>
        <dbReference type="ARBA" id="ARBA00003660"/>
    </source>
</evidence>
<keyword evidence="2" id="KW-0813">Transport</keyword>
<dbReference type="InterPro" id="IPR036291">
    <property type="entry name" value="NAD(P)-bd_dom_sf"/>
</dbReference>
<dbReference type="PANTHER" id="PTHR43833:SF5">
    <property type="entry name" value="TRK SYSTEM POTASSIUM UPTAKE PROTEIN TRKA"/>
    <property type="match status" value="1"/>
</dbReference>
<dbReference type="Proteomes" id="UP001596296">
    <property type="component" value="Unassembled WGS sequence"/>
</dbReference>
<organism evidence="9 10">
    <name type="scientific">Halopenitus salinus</name>
    <dbReference type="NCBI Taxonomy" id="1198295"/>
    <lineage>
        <taxon>Archaea</taxon>
        <taxon>Methanobacteriati</taxon>
        <taxon>Methanobacteriota</taxon>
        <taxon>Stenosarchaea group</taxon>
        <taxon>Halobacteria</taxon>
        <taxon>Halobacteriales</taxon>
        <taxon>Haloferacaceae</taxon>
        <taxon>Halopenitus</taxon>
    </lineage>
</organism>
<comment type="caution">
    <text evidence="9">The sequence shown here is derived from an EMBL/GenBank/DDBJ whole genome shotgun (WGS) entry which is preliminary data.</text>
</comment>
<keyword evidence="9" id="KW-0407">Ion channel</keyword>
<reference evidence="9 10" key="1">
    <citation type="journal article" date="2019" name="Int. J. Syst. Evol. Microbiol.">
        <title>The Global Catalogue of Microorganisms (GCM) 10K type strain sequencing project: providing services to taxonomists for standard genome sequencing and annotation.</title>
        <authorList>
            <consortium name="The Broad Institute Genomics Platform"/>
            <consortium name="The Broad Institute Genome Sequencing Center for Infectious Disease"/>
            <person name="Wu L."/>
            <person name="Ma J."/>
        </authorList>
    </citation>
    <scope>NUCLEOTIDE SEQUENCE [LARGE SCALE GENOMIC DNA]</scope>
    <source>
        <strain evidence="9 10">SKJ47</strain>
    </source>
</reference>
<dbReference type="InterPro" id="IPR006036">
    <property type="entry name" value="K_uptake_TrkA"/>
</dbReference>
<keyword evidence="5" id="KW-0520">NAD</keyword>
<evidence type="ECO:0000256" key="4">
    <source>
        <dbReference type="ARBA" id="ARBA00022958"/>
    </source>
</evidence>
<keyword evidence="6" id="KW-0406">Ion transport</keyword>
<keyword evidence="10" id="KW-1185">Reference proteome</keyword>
<dbReference type="InterPro" id="IPR006037">
    <property type="entry name" value="RCK_C"/>
</dbReference>
<dbReference type="EMBL" id="JBHSXL010000009">
    <property type="protein sequence ID" value="MFC6893083.1"/>
    <property type="molecule type" value="Genomic_DNA"/>
</dbReference>
<evidence type="ECO:0000313" key="10">
    <source>
        <dbReference type="Proteomes" id="UP001596296"/>
    </source>
</evidence>
<dbReference type="PRINTS" id="PR00335">
    <property type="entry name" value="KUPTAKETRKA"/>
</dbReference>
<sequence>MRILVVGFGRVGSRTARILAAEGHEVVVVDDDPEKVHRAREREFTVIEGDGALESVLEEAGIETVDAVGGLTGSVETNHAVCRIASEHGRRTVMRLSEDVDPEVYDRYESDADAVIYPERFGAAGAKTALLGGDFNALDELTEDLQLFVLTVPEQAPSVGRHVNEIDLDDDGRIYAHGRKDESLTIPLPGTMVEAGDRIALLASTGSIDRVRSQITGT</sequence>
<dbReference type="InterPro" id="IPR003148">
    <property type="entry name" value="RCK_N"/>
</dbReference>
<dbReference type="GO" id="GO:0006813">
    <property type="term" value="P:potassium ion transport"/>
    <property type="evidence" value="ECO:0007669"/>
    <property type="project" value="UniProtKB-KW"/>
</dbReference>
<dbReference type="AlphaFoldDB" id="A0ABD5UZ59"/>
<dbReference type="PANTHER" id="PTHR43833">
    <property type="entry name" value="POTASSIUM CHANNEL PROTEIN 2-RELATED-RELATED"/>
    <property type="match status" value="1"/>
</dbReference>
<accession>A0ABD5UZ59</accession>
<dbReference type="RefSeq" id="WP_379744281.1">
    <property type="nucleotide sequence ID" value="NZ_JBHSVN010000001.1"/>
</dbReference>